<feature type="chain" id="PRO_5044863198" evidence="1">
    <location>
        <begin position="23"/>
        <end position="209"/>
    </location>
</feature>
<evidence type="ECO:0000256" key="1">
    <source>
        <dbReference type="SAM" id="SignalP"/>
    </source>
</evidence>
<comment type="caution">
    <text evidence="2">The sequence shown here is derived from an EMBL/GenBank/DDBJ whole genome shotgun (WGS) entry which is preliminary data.</text>
</comment>
<evidence type="ECO:0000313" key="2">
    <source>
        <dbReference type="EMBL" id="KAL3773206.1"/>
    </source>
</evidence>
<dbReference type="Proteomes" id="UP001530400">
    <property type="component" value="Unassembled WGS sequence"/>
</dbReference>
<accession>A0ABD3NB33</accession>
<keyword evidence="1" id="KW-0732">Signal</keyword>
<dbReference type="AlphaFoldDB" id="A0ABD3NB33"/>
<proteinExistence type="predicted"/>
<organism evidence="2 3">
    <name type="scientific">Cyclotella atomus</name>
    <dbReference type="NCBI Taxonomy" id="382360"/>
    <lineage>
        <taxon>Eukaryota</taxon>
        <taxon>Sar</taxon>
        <taxon>Stramenopiles</taxon>
        <taxon>Ochrophyta</taxon>
        <taxon>Bacillariophyta</taxon>
        <taxon>Coscinodiscophyceae</taxon>
        <taxon>Thalassiosirophycidae</taxon>
        <taxon>Stephanodiscales</taxon>
        <taxon>Stephanodiscaceae</taxon>
        <taxon>Cyclotella</taxon>
    </lineage>
</organism>
<keyword evidence="3" id="KW-1185">Reference proteome</keyword>
<gene>
    <name evidence="2" type="ORF">ACHAWO_006328</name>
</gene>
<evidence type="ECO:0000313" key="3">
    <source>
        <dbReference type="Proteomes" id="UP001530400"/>
    </source>
</evidence>
<reference evidence="2 3" key="1">
    <citation type="submission" date="2024-10" db="EMBL/GenBank/DDBJ databases">
        <title>Updated reference genomes for cyclostephanoid diatoms.</title>
        <authorList>
            <person name="Roberts W.R."/>
            <person name="Alverson A.J."/>
        </authorList>
    </citation>
    <scope>NUCLEOTIDE SEQUENCE [LARGE SCALE GENOMIC DNA]</scope>
    <source>
        <strain evidence="2 3">AJA010-31</strain>
    </source>
</reference>
<dbReference type="EMBL" id="JALLPJ020001243">
    <property type="protein sequence ID" value="KAL3773206.1"/>
    <property type="molecule type" value="Genomic_DNA"/>
</dbReference>
<sequence>MTAAQRFLAVALTALLTAAVTAIYPSDHWSYSTKLTTSNYADKIQEEIDAAWNAVTKTFADNSDVVFMDVNLSEESIRESPDGDPYSPGAGGWPTIRYFNKETGIAGGSYEKKTDGAMCDELGDEAMMEAYVEEYGKTSLCSLDGKGCSEKELAFIEKSKGMSSEDRDAQIERLAQMENKPMKPELLAWVKKRQKILKQLVSAGGSDEL</sequence>
<feature type="signal peptide" evidence="1">
    <location>
        <begin position="1"/>
        <end position="22"/>
    </location>
</feature>
<protein>
    <submittedName>
        <fullName evidence="2">Uncharacterized protein</fullName>
    </submittedName>
</protein>
<name>A0ABD3NB33_9STRA</name>